<dbReference type="HOGENOM" id="CLU_3168753_0_0_9"/>
<sequence>MKIINLFKIYVKKEAANWRLLLFGGLIQANKTAWTSLNHQSGYFFLA</sequence>
<dbReference type="Proteomes" id="UP000007397">
    <property type="component" value="Chromosome"/>
</dbReference>
<dbReference type="AlphaFoldDB" id="I0JJU9"/>
<name>I0JJU9_HALH3</name>
<protein>
    <submittedName>
        <fullName evidence="1">Uncharacterized protein</fullName>
    </submittedName>
</protein>
<keyword evidence="2" id="KW-1185">Reference proteome</keyword>
<proteinExistence type="predicted"/>
<organism evidence="1 2">
    <name type="scientific">Halobacillus halophilus (strain ATCC 35676 / DSM 2266 / JCM 20832 / KCTC 3685 / LMG 17431 / NBRC 102448 / NCIMB 2269)</name>
    <name type="common">Sporosarcina halophila</name>
    <dbReference type="NCBI Taxonomy" id="866895"/>
    <lineage>
        <taxon>Bacteria</taxon>
        <taxon>Bacillati</taxon>
        <taxon>Bacillota</taxon>
        <taxon>Bacilli</taxon>
        <taxon>Bacillales</taxon>
        <taxon>Bacillaceae</taxon>
        <taxon>Halobacillus</taxon>
    </lineage>
</organism>
<evidence type="ECO:0000313" key="2">
    <source>
        <dbReference type="Proteomes" id="UP000007397"/>
    </source>
</evidence>
<gene>
    <name evidence="1" type="ordered locus">HBHAL_2057</name>
</gene>
<reference evidence="1 2" key="1">
    <citation type="journal article" date="2013" name="Environ. Microbiol.">
        <title>Chloride and organic osmolytes: a hybrid strategy to cope with elevated salinities by the moderately halophilic, chloride-dependent bacterium Halobacillus halophilus.</title>
        <authorList>
            <person name="Saum S.H."/>
            <person name="Pfeiffer F."/>
            <person name="Palm P."/>
            <person name="Rampp M."/>
            <person name="Schuster S.C."/>
            <person name="Muller V."/>
            <person name="Oesterhelt D."/>
        </authorList>
    </citation>
    <scope>NUCLEOTIDE SEQUENCE [LARGE SCALE GENOMIC DNA]</scope>
    <source>
        <strain evidence="2">ATCC 35676 / DSM 2266 / JCM 20832 / KCTC 3685 / LMG 17431 / NBRC 102448 / NCIMB 2269</strain>
    </source>
</reference>
<dbReference type="EMBL" id="HE717023">
    <property type="protein sequence ID" value="CCG44418.1"/>
    <property type="molecule type" value="Genomic_DNA"/>
</dbReference>
<dbReference type="STRING" id="866895.HBHAL_2057"/>
<dbReference type="KEGG" id="hhd:HBHAL_2057"/>
<evidence type="ECO:0000313" key="1">
    <source>
        <dbReference type="EMBL" id="CCG44418.1"/>
    </source>
</evidence>
<accession>I0JJU9</accession>